<accession>A0ABD3BCW2</accession>
<feature type="domain" description="Gnk2-homologous" evidence="6">
    <location>
        <begin position="57"/>
        <end position="163"/>
    </location>
</feature>
<dbReference type="PROSITE" id="PS51473">
    <property type="entry name" value="GNK2"/>
    <property type="match status" value="2"/>
</dbReference>
<comment type="caution">
    <text evidence="7">The sequence shown here is derived from an EMBL/GenBank/DDBJ whole genome shotgun (WGS) entry which is preliminary data.</text>
</comment>
<evidence type="ECO:0000259" key="6">
    <source>
        <dbReference type="PROSITE" id="PS51473"/>
    </source>
</evidence>
<evidence type="ECO:0000256" key="5">
    <source>
        <dbReference type="ARBA" id="ARBA00038515"/>
    </source>
</evidence>
<comment type="similarity">
    <text evidence="5">Belongs to the cysteine-rich repeat secretory protein family.</text>
</comment>
<dbReference type="EMBL" id="JAVIJP010000100">
    <property type="protein sequence ID" value="KAL3615223.1"/>
    <property type="molecule type" value="Genomic_DNA"/>
</dbReference>
<organism evidence="7 8">
    <name type="scientific">Castilleja foliolosa</name>
    <dbReference type="NCBI Taxonomy" id="1961234"/>
    <lineage>
        <taxon>Eukaryota</taxon>
        <taxon>Viridiplantae</taxon>
        <taxon>Streptophyta</taxon>
        <taxon>Embryophyta</taxon>
        <taxon>Tracheophyta</taxon>
        <taxon>Spermatophyta</taxon>
        <taxon>Magnoliopsida</taxon>
        <taxon>eudicotyledons</taxon>
        <taxon>Gunneridae</taxon>
        <taxon>Pentapetalae</taxon>
        <taxon>asterids</taxon>
        <taxon>lamiids</taxon>
        <taxon>Lamiales</taxon>
        <taxon>Orobanchaceae</taxon>
        <taxon>Pedicularideae</taxon>
        <taxon>Castillejinae</taxon>
        <taxon>Castilleja</taxon>
    </lineage>
</organism>
<dbReference type="Pfam" id="PF01657">
    <property type="entry name" value="Stress-antifung"/>
    <property type="match status" value="2"/>
</dbReference>
<feature type="domain" description="Gnk2-homologous" evidence="6">
    <location>
        <begin position="1"/>
        <end position="56"/>
    </location>
</feature>
<evidence type="ECO:0000313" key="8">
    <source>
        <dbReference type="Proteomes" id="UP001632038"/>
    </source>
</evidence>
<keyword evidence="2" id="KW-0964">Secreted</keyword>
<keyword evidence="3" id="KW-0732">Signal</keyword>
<dbReference type="AlphaFoldDB" id="A0ABD3BCW2"/>
<comment type="subcellular location">
    <subcellularLocation>
        <location evidence="1">Secreted</location>
    </subcellularLocation>
</comment>
<dbReference type="InterPro" id="IPR002902">
    <property type="entry name" value="GNK2"/>
</dbReference>
<evidence type="ECO:0000313" key="7">
    <source>
        <dbReference type="EMBL" id="KAL3615223.1"/>
    </source>
</evidence>
<dbReference type="InterPro" id="IPR038408">
    <property type="entry name" value="GNK2_sf"/>
</dbReference>
<dbReference type="Proteomes" id="UP001632038">
    <property type="component" value="Unassembled WGS sequence"/>
</dbReference>
<dbReference type="PANTHER" id="PTHR32411">
    <property type="entry name" value="CYSTEINE-RICH REPEAT SECRETORY PROTEIN 38-RELATED"/>
    <property type="match status" value="1"/>
</dbReference>
<keyword evidence="4" id="KW-0677">Repeat</keyword>
<gene>
    <name evidence="7" type="ORF">CASFOL_040884</name>
</gene>
<name>A0ABD3BCW2_9LAMI</name>
<dbReference type="PANTHER" id="PTHR32411:SF43">
    <property type="entry name" value="CYSTEINE-RICH REPEAT SECRETORY PROTEIN 38"/>
    <property type="match status" value="1"/>
</dbReference>
<reference evidence="8" key="1">
    <citation type="journal article" date="2024" name="IScience">
        <title>Strigolactones Initiate the Formation of Haustorium-like Structures in Castilleja.</title>
        <authorList>
            <person name="Buerger M."/>
            <person name="Peterson D."/>
            <person name="Chory J."/>
        </authorList>
    </citation>
    <scope>NUCLEOTIDE SEQUENCE [LARGE SCALE GENOMIC DNA]</scope>
</reference>
<protein>
    <recommendedName>
        <fullName evidence="6">Gnk2-homologous domain-containing protein</fullName>
    </recommendedName>
</protein>
<dbReference type="Gene3D" id="3.30.430.20">
    <property type="entry name" value="Gnk2 domain, C-X8-C-X2-C motif"/>
    <property type="match status" value="2"/>
</dbReference>
<sequence>MNIKSHALCRGDVSAIVCRRCVVIAYNTLIHTHCPDSRSAIIWREHCMVKYSDIYFFGKVDTNNGFFNVTDEDTWNSETEVLFFASMVAFNAINSTKFYANSTLNLTEVTFYGVAQCTQDLVKDDCKKCLDEARSQLKVCCWRYKGVRFEFGSCNLRYEIYPFLN</sequence>
<dbReference type="GO" id="GO:0005576">
    <property type="term" value="C:extracellular region"/>
    <property type="evidence" value="ECO:0007669"/>
    <property type="project" value="UniProtKB-SubCell"/>
</dbReference>
<keyword evidence="8" id="KW-1185">Reference proteome</keyword>
<evidence type="ECO:0000256" key="2">
    <source>
        <dbReference type="ARBA" id="ARBA00022525"/>
    </source>
</evidence>
<evidence type="ECO:0000256" key="4">
    <source>
        <dbReference type="ARBA" id="ARBA00022737"/>
    </source>
</evidence>
<evidence type="ECO:0000256" key="1">
    <source>
        <dbReference type="ARBA" id="ARBA00004613"/>
    </source>
</evidence>
<dbReference type="InterPro" id="IPR050581">
    <property type="entry name" value="CRR_secretory_protein"/>
</dbReference>
<proteinExistence type="inferred from homology"/>
<dbReference type="CDD" id="cd23509">
    <property type="entry name" value="Gnk2-like"/>
    <property type="match status" value="2"/>
</dbReference>
<evidence type="ECO:0000256" key="3">
    <source>
        <dbReference type="ARBA" id="ARBA00022729"/>
    </source>
</evidence>